<evidence type="ECO:0000313" key="2">
    <source>
        <dbReference type="Proteomes" id="UP000600071"/>
    </source>
</evidence>
<proteinExistence type="predicted"/>
<evidence type="ECO:0000313" key="1">
    <source>
        <dbReference type="EMBL" id="HIQ23507.1"/>
    </source>
</evidence>
<dbReference type="Proteomes" id="UP000600071">
    <property type="component" value="Unassembled WGS sequence"/>
</dbReference>
<gene>
    <name evidence="1" type="ORF">EYH50_00465</name>
</gene>
<name>A0A833EAD3_9CREN</name>
<protein>
    <submittedName>
        <fullName evidence="1">Uncharacterized protein</fullName>
    </submittedName>
</protein>
<accession>A0A833EAD3</accession>
<dbReference type="EMBL" id="DQVR01000013">
    <property type="protein sequence ID" value="HIQ23507.1"/>
    <property type="molecule type" value="Genomic_DNA"/>
</dbReference>
<comment type="caution">
    <text evidence="1">The sequence shown here is derived from an EMBL/GenBank/DDBJ whole genome shotgun (WGS) entry which is preliminary data.</text>
</comment>
<dbReference type="AlphaFoldDB" id="A0A833EAD3"/>
<sequence>MEAEFLVVYHEPGVSSENARVRTLVEQVRQLTSVDVKAATLKGFTGCRHCRRVYLLMFTRGGHWLSLKERGIDAVLVPHHVTASAIVAELERRGLDHVLLVALRAKRLVDEQLSDIELIERLLTAKGLRVEVKILDSMKAVTRPETGAPVAPLALLSGKLVRTACSLTKGPCLGPLLHYGWWHILAWLASDIRAQPQPHKNPKPIGHDKHGA</sequence>
<reference evidence="1" key="1">
    <citation type="journal article" date="2020" name="ISME J.">
        <title>Gammaproteobacteria mediating utilization of methyl-, sulfur- and petroleum organic compounds in deep ocean hydrothermal plumes.</title>
        <authorList>
            <person name="Zhou Z."/>
            <person name="Liu Y."/>
            <person name="Pan J."/>
            <person name="Cron B.R."/>
            <person name="Toner B.M."/>
            <person name="Anantharaman K."/>
            <person name="Breier J.A."/>
            <person name="Dick G.J."/>
            <person name="Li M."/>
        </authorList>
    </citation>
    <scope>NUCLEOTIDE SEQUENCE</scope>
    <source>
        <strain evidence="1">SZUA-1523</strain>
    </source>
</reference>
<organism evidence="1 2">
    <name type="scientific">Pyrodictium delaneyi</name>
    <dbReference type="NCBI Taxonomy" id="1273541"/>
    <lineage>
        <taxon>Archaea</taxon>
        <taxon>Thermoproteota</taxon>
        <taxon>Thermoprotei</taxon>
        <taxon>Desulfurococcales</taxon>
        <taxon>Pyrodictiaceae</taxon>
        <taxon>Pyrodictium</taxon>
    </lineage>
</organism>